<comment type="subcellular location">
    <subcellularLocation>
        <location evidence="1 7">Cell outer membrane</location>
        <topology evidence="1 7">Multi-pass membrane protein</topology>
    </subcellularLocation>
</comment>
<evidence type="ECO:0000256" key="3">
    <source>
        <dbReference type="ARBA" id="ARBA00022452"/>
    </source>
</evidence>
<keyword evidence="6 7" id="KW-0998">Cell outer membrane</keyword>
<dbReference type="NCBIfam" id="TIGR04056">
    <property type="entry name" value="OMP_RagA_SusC"/>
    <property type="match status" value="1"/>
</dbReference>
<keyword evidence="9" id="KW-0675">Receptor</keyword>
<dbReference type="Gene3D" id="2.40.170.20">
    <property type="entry name" value="TonB-dependent receptor, beta-barrel domain"/>
    <property type="match status" value="1"/>
</dbReference>
<dbReference type="GO" id="GO:0009279">
    <property type="term" value="C:cell outer membrane"/>
    <property type="evidence" value="ECO:0007669"/>
    <property type="project" value="UniProtKB-SubCell"/>
</dbReference>
<dbReference type="PROSITE" id="PS52016">
    <property type="entry name" value="TONB_DEPENDENT_REC_3"/>
    <property type="match status" value="1"/>
</dbReference>
<dbReference type="Gene3D" id="2.60.40.1120">
    <property type="entry name" value="Carboxypeptidase-like, regulatory domain"/>
    <property type="match status" value="1"/>
</dbReference>
<sequence>MTCTTIKNDEPMKRPLQSIRDAAVLFMTLVLSLIILPAQSQDAEGKRTLSGRVTAPNKEPIPGVSVYEKGTTTGTLSDADGRFTLTVNTEAVLVFSSIGYVTQEVPLGTQTVVNIAMAEDVRALDEVIVVGYGEQKRSNVTGAISSVNVDNMENKSVLRLDQALQGMAAGVNVTRDGGAPGAAPTIHIRGVGSIGNTEPLWIVDGIRMSPGNQFDVDDVESIEILKDAAASAIYGIRAAHGVILVTTKRGKGSLQVNFKTSLGKRSPIHLPTLLNSADFVRYKKESRLNAGQNPEPAWDNYQDDTDWVKAFYGGSGVVKTYDLSVSKGDDKSNFFLSFGHDTEDGILIDNNYKRYSMRLNSDMKLTKWLKMGESVLLSRVIENPIGNNNENVTGGVPYRSIPIMPIYDATNEFGGWGKGPVYFQGPNPVATQYQQHETRTYSRVDGNVYLEANPLNGLTVRGTVGYNYYNYLGQKFDEAFNYGSFSNPIAALIYSSGNDQTITGNLVATYARSIKKHSFKIMGGYEAMKYDSRHFNVIGNRFPVDMASSINLATGAIATTDKANVNQSRLVSQFGRFNYSYDEKYLLEANIRHDASAPNFAMKNIWGTFPSVSAGWRISQERFFQNVPYITNLKLRANSGSIGSNNSRDFIYLPTYTSQFSTYAFDLNGSNKVPGFFISRFTNADVTWERVVMHDVALDLKAFENKFSISVDYYIKDTKDMLYQVPIPSSSGIAVHNFDPVSPEVNVGTMRNTGFDIDLGYNTSIKKFDINVTGNTSFMKNVLTKLSDDRNGALISGSGGGQIGGMTRTQAGKPVSSFYGYQVQQILNSANDVYAVNSWAADGTYQEAGTGAGDFMYRDLSGPDGGPDGEVTAEHDRTFIGNPWPKMTYALNIGVTYNRIVDVALQFQGVQGVDIFNASKAYTRNFFGDDNTTTDIFEAWTPDHHTNNPRNIASDPNQNWGKPSSYFVENGSYLKLRNIQIGFNVPQRLLEKWHMKKLRFYVNGNNVLTFTKYSGLDPEIAGSNLSRGVDFGYYPQVRTFTGGFELQF</sequence>
<dbReference type="AlphaFoldDB" id="A0A385SUX9"/>
<keyword evidence="5 7" id="KW-0472">Membrane</keyword>
<dbReference type="InterPro" id="IPR039426">
    <property type="entry name" value="TonB-dep_rcpt-like"/>
</dbReference>
<dbReference type="EMBL" id="CP032382">
    <property type="protein sequence ID" value="AYB35019.1"/>
    <property type="molecule type" value="Genomic_DNA"/>
</dbReference>
<accession>A0A385SUX9</accession>
<dbReference type="InterPro" id="IPR012910">
    <property type="entry name" value="Plug_dom"/>
</dbReference>
<dbReference type="InterPro" id="IPR023996">
    <property type="entry name" value="TonB-dep_OMP_SusC/RagA"/>
</dbReference>
<evidence type="ECO:0000313" key="10">
    <source>
        <dbReference type="Proteomes" id="UP000266183"/>
    </source>
</evidence>
<keyword evidence="2 7" id="KW-0813">Transport</keyword>
<evidence type="ECO:0000256" key="5">
    <source>
        <dbReference type="ARBA" id="ARBA00023136"/>
    </source>
</evidence>
<dbReference type="InterPro" id="IPR008969">
    <property type="entry name" value="CarboxyPept-like_regulatory"/>
</dbReference>
<dbReference type="InterPro" id="IPR037066">
    <property type="entry name" value="Plug_dom_sf"/>
</dbReference>
<comment type="similarity">
    <text evidence="7">Belongs to the TonB-dependent receptor family.</text>
</comment>
<keyword evidence="4 7" id="KW-0812">Transmembrane</keyword>
<dbReference type="KEGG" id="chk:D4L85_32515"/>
<evidence type="ECO:0000256" key="6">
    <source>
        <dbReference type="ARBA" id="ARBA00023237"/>
    </source>
</evidence>
<evidence type="ECO:0000256" key="1">
    <source>
        <dbReference type="ARBA" id="ARBA00004571"/>
    </source>
</evidence>
<organism evidence="9 10">
    <name type="scientific">Chryseolinea soli</name>
    <dbReference type="NCBI Taxonomy" id="2321403"/>
    <lineage>
        <taxon>Bacteria</taxon>
        <taxon>Pseudomonadati</taxon>
        <taxon>Bacteroidota</taxon>
        <taxon>Cytophagia</taxon>
        <taxon>Cytophagales</taxon>
        <taxon>Fulvivirgaceae</taxon>
        <taxon>Chryseolinea</taxon>
    </lineage>
</organism>
<evidence type="ECO:0000259" key="8">
    <source>
        <dbReference type="Pfam" id="PF07715"/>
    </source>
</evidence>
<reference evidence="10" key="1">
    <citation type="submission" date="2018-09" db="EMBL/GenBank/DDBJ databases">
        <title>Chryseolinea sp. KIS68-18 isolated from soil.</title>
        <authorList>
            <person name="Weon H.-Y."/>
            <person name="Kwon S.-W."/>
            <person name="Lee S.A."/>
        </authorList>
    </citation>
    <scope>NUCLEOTIDE SEQUENCE [LARGE SCALE GENOMIC DNA]</scope>
    <source>
        <strain evidence="10">KIS68-18</strain>
    </source>
</reference>
<dbReference type="SUPFAM" id="SSF49464">
    <property type="entry name" value="Carboxypeptidase regulatory domain-like"/>
    <property type="match status" value="1"/>
</dbReference>
<feature type="domain" description="TonB-dependent receptor plug" evidence="8">
    <location>
        <begin position="138"/>
        <end position="242"/>
    </location>
</feature>
<dbReference type="Pfam" id="PF07715">
    <property type="entry name" value="Plug"/>
    <property type="match status" value="1"/>
</dbReference>
<keyword evidence="3 7" id="KW-1134">Transmembrane beta strand</keyword>
<gene>
    <name evidence="9" type="ORF">D4L85_32515</name>
</gene>
<dbReference type="Pfam" id="PF13715">
    <property type="entry name" value="CarbopepD_reg_2"/>
    <property type="match status" value="1"/>
</dbReference>
<evidence type="ECO:0000256" key="4">
    <source>
        <dbReference type="ARBA" id="ARBA00022692"/>
    </source>
</evidence>
<keyword evidence="10" id="KW-1185">Reference proteome</keyword>
<proteinExistence type="inferred from homology"/>
<evidence type="ECO:0000256" key="2">
    <source>
        <dbReference type="ARBA" id="ARBA00022448"/>
    </source>
</evidence>
<dbReference type="InterPro" id="IPR023997">
    <property type="entry name" value="TonB-dep_OMP_SusC/RagA_CS"/>
</dbReference>
<evidence type="ECO:0000256" key="7">
    <source>
        <dbReference type="PROSITE-ProRule" id="PRU01360"/>
    </source>
</evidence>
<name>A0A385SUX9_9BACT</name>
<evidence type="ECO:0000313" key="9">
    <source>
        <dbReference type="EMBL" id="AYB35019.1"/>
    </source>
</evidence>
<dbReference type="SUPFAM" id="SSF56935">
    <property type="entry name" value="Porins"/>
    <property type="match status" value="1"/>
</dbReference>
<dbReference type="Gene3D" id="2.170.130.10">
    <property type="entry name" value="TonB-dependent receptor, plug domain"/>
    <property type="match status" value="1"/>
</dbReference>
<protein>
    <submittedName>
        <fullName evidence="9">TonB-dependent receptor</fullName>
    </submittedName>
</protein>
<dbReference type="Proteomes" id="UP000266183">
    <property type="component" value="Chromosome"/>
</dbReference>
<dbReference type="InterPro" id="IPR036942">
    <property type="entry name" value="Beta-barrel_TonB_sf"/>
</dbReference>
<dbReference type="NCBIfam" id="TIGR04057">
    <property type="entry name" value="SusC_RagA_signa"/>
    <property type="match status" value="1"/>
</dbReference>